<name>A0ACB9PIH1_BAUVA</name>
<reference evidence="1 2" key="1">
    <citation type="journal article" date="2022" name="DNA Res.">
        <title>Chromosomal-level genome assembly of the orchid tree Bauhinia variegata (Leguminosae; Cercidoideae) supports the allotetraploid origin hypothesis of Bauhinia.</title>
        <authorList>
            <person name="Zhong Y."/>
            <person name="Chen Y."/>
            <person name="Zheng D."/>
            <person name="Pang J."/>
            <person name="Liu Y."/>
            <person name="Luo S."/>
            <person name="Meng S."/>
            <person name="Qian L."/>
            <person name="Wei D."/>
            <person name="Dai S."/>
            <person name="Zhou R."/>
        </authorList>
    </citation>
    <scope>NUCLEOTIDE SEQUENCE [LARGE SCALE GENOMIC DNA]</scope>
    <source>
        <strain evidence="1">BV-YZ2020</strain>
    </source>
</reference>
<dbReference type="Proteomes" id="UP000828941">
    <property type="component" value="Chromosome 4"/>
</dbReference>
<sequence length="217" mass="24855">MQDQPNQRKEEMKHVFLEPRPKQPRPVFTLYFNGSPSNPKGGAWIVLINSEKETLPFAYQLPFSCTNNEAGCEALILGLQMAKEVGATNLLVKGDSNLVVKQVNKEYKVKEPSLLAYKERVQELIERFPSLHLLHAPRVENKIVDVLATLGSKLPKESQLSLIVYQELVLVRMVEDKGTTKVTNWRKIVEEQIKGNESLKIFKEFYLRNGRLYKKSS</sequence>
<evidence type="ECO:0000313" key="2">
    <source>
        <dbReference type="Proteomes" id="UP000828941"/>
    </source>
</evidence>
<keyword evidence="2" id="KW-1185">Reference proteome</keyword>
<proteinExistence type="predicted"/>
<organism evidence="1 2">
    <name type="scientific">Bauhinia variegata</name>
    <name type="common">Purple orchid tree</name>
    <name type="synonym">Phanera variegata</name>
    <dbReference type="NCBI Taxonomy" id="167791"/>
    <lineage>
        <taxon>Eukaryota</taxon>
        <taxon>Viridiplantae</taxon>
        <taxon>Streptophyta</taxon>
        <taxon>Embryophyta</taxon>
        <taxon>Tracheophyta</taxon>
        <taxon>Spermatophyta</taxon>
        <taxon>Magnoliopsida</taxon>
        <taxon>eudicotyledons</taxon>
        <taxon>Gunneridae</taxon>
        <taxon>Pentapetalae</taxon>
        <taxon>rosids</taxon>
        <taxon>fabids</taxon>
        <taxon>Fabales</taxon>
        <taxon>Fabaceae</taxon>
        <taxon>Cercidoideae</taxon>
        <taxon>Cercideae</taxon>
        <taxon>Bauhiniinae</taxon>
        <taxon>Bauhinia</taxon>
    </lineage>
</organism>
<accession>A0ACB9PIH1</accession>
<evidence type="ECO:0000313" key="1">
    <source>
        <dbReference type="EMBL" id="KAI4347754.1"/>
    </source>
</evidence>
<gene>
    <name evidence="1" type="ORF">L6164_008537</name>
</gene>
<comment type="caution">
    <text evidence="1">The sequence shown here is derived from an EMBL/GenBank/DDBJ whole genome shotgun (WGS) entry which is preliminary data.</text>
</comment>
<dbReference type="EMBL" id="CM039429">
    <property type="protein sequence ID" value="KAI4347754.1"/>
    <property type="molecule type" value="Genomic_DNA"/>
</dbReference>
<protein>
    <submittedName>
        <fullName evidence="1">Uncharacterized protein</fullName>
    </submittedName>
</protein>